<feature type="compositionally biased region" description="Polar residues" evidence="1">
    <location>
        <begin position="89"/>
        <end position="107"/>
    </location>
</feature>
<comment type="caution">
    <text evidence="2">The sequence shown here is derived from an EMBL/GenBank/DDBJ whole genome shotgun (WGS) entry which is preliminary data.</text>
</comment>
<accession>A0A4Z2FQ79</accession>
<organism evidence="2 3">
    <name type="scientific">Liparis tanakae</name>
    <name type="common">Tanaka's snailfish</name>
    <dbReference type="NCBI Taxonomy" id="230148"/>
    <lineage>
        <taxon>Eukaryota</taxon>
        <taxon>Metazoa</taxon>
        <taxon>Chordata</taxon>
        <taxon>Craniata</taxon>
        <taxon>Vertebrata</taxon>
        <taxon>Euteleostomi</taxon>
        <taxon>Actinopterygii</taxon>
        <taxon>Neopterygii</taxon>
        <taxon>Teleostei</taxon>
        <taxon>Neoteleostei</taxon>
        <taxon>Acanthomorphata</taxon>
        <taxon>Eupercaria</taxon>
        <taxon>Perciformes</taxon>
        <taxon>Cottioidei</taxon>
        <taxon>Cottales</taxon>
        <taxon>Liparidae</taxon>
        <taxon>Liparis</taxon>
    </lineage>
</organism>
<keyword evidence="3" id="KW-1185">Reference proteome</keyword>
<feature type="region of interest" description="Disordered" evidence="1">
    <location>
        <begin position="70"/>
        <end position="107"/>
    </location>
</feature>
<reference evidence="2 3" key="1">
    <citation type="submission" date="2019-03" db="EMBL/GenBank/DDBJ databases">
        <title>First draft genome of Liparis tanakae, snailfish: a comprehensive survey of snailfish specific genes.</title>
        <authorList>
            <person name="Kim W."/>
            <person name="Song I."/>
            <person name="Jeong J.-H."/>
            <person name="Kim D."/>
            <person name="Kim S."/>
            <person name="Ryu S."/>
            <person name="Song J.Y."/>
            <person name="Lee S.K."/>
        </authorList>
    </citation>
    <scope>NUCLEOTIDE SEQUENCE [LARGE SCALE GENOMIC DNA]</scope>
    <source>
        <tissue evidence="2">Muscle</tissue>
    </source>
</reference>
<evidence type="ECO:0000256" key="1">
    <source>
        <dbReference type="SAM" id="MobiDB-lite"/>
    </source>
</evidence>
<name>A0A4Z2FQ79_9TELE</name>
<dbReference type="Proteomes" id="UP000314294">
    <property type="component" value="Unassembled WGS sequence"/>
</dbReference>
<evidence type="ECO:0000313" key="2">
    <source>
        <dbReference type="EMBL" id="TNN42502.1"/>
    </source>
</evidence>
<dbReference type="EMBL" id="SRLO01001031">
    <property type="protein sequence ID" value="TNN42502.1"/>
    <property type="molecule type" value="Genomic_DNA"/>
</dbReference>
<evidence type="ECO:0000313" key="3">
    <source>
        <dbReference type="Proteomes" id="UP000314294"/>
    </source>
</evidence>
<protein>
    <submittedName>
        <fullName evidence="2">Uncharacterized protein</fullName>
    </submittedName>
</protein>
<gene>
    <name evidence="2" type="ORF">EYF80_047316</name>
</gene>
<sequence>MNTIYEFTDNYDPSSCAVEASPRLGAGDADSRGATLDAFQILRRQSASLLTVLLCRNLDITVPSINQININSTDSETKPRDAEPRETLDFNSFNPNSTGPNSTFYVK</sequence>
<proteinExistence type="predicted"/>
<feature type="compositionally biased region" description="Basic and acidic residues" evidence="1">
    <location>
        <begin position="75"/>
        <end position="88"/>
    </location>
</feature>
<dbReference type="AlphaFoldDB" id="A0A4Z2FQ79"/>